<dbReference type="Proteomes" id="UP000677228">
    <property type="component" value="Unassembled WGS sequence"/>
</dbReference>
<dbReference type="AlphaFoldDB" id="A0A814HTS6"/>
<dbReference type="Pfam" id="PF00010">
    <property type="entry name" value="HLH"/>
    <property type="match status" value="1"/>
</dbReference>
<evidence type="ECO:0000313" key="2">
    <source>
        <dbReference type="EMBL" id="CAF1014860.1"/>
    </source>
</evidence>
<dbReference type="InterPro" id="IPR036638">
    <property type="entry name" value="HLH_DNA-bd_sf"/>
</dbReference>
<name>A0A814HTS6_9BILA</name>
<feature type="domain" description="BHLH" evidence="1">
    <location>
        <begin position="137"/>
        <end position="190"/>
    </location>
</feature>
<dbReference type="InterPro" id="IPR011598">
    <property type="entry name" value="bHLH_dom"/>
</dbReference>
<dbReference type="Proteomes" id="UP000682733">
    <property type="component" value="Unassembled WGS sequence"/>
</dbReference>
<dbReference type="GO" id="GO:0000977">
    <property type="term" value="F:RNA polymerase II transcription regulatory region sequence-specific DNA binding"/>
    <property type="evidence" value="ECO:0007669"/>
    <property type="project" value="TreeGrafter"/>
</dbReference>
<evidence type="ECO:0000313" key="4">
    <source>
        <dbReference type="EMBL" id="CAF3786374.1"/>
    </source>
</evidence>
<dbReference type="PANTHER" id="PTHR23349:SF63">
    <property type="entry name" value="FER3-LIKE PROTEIN"/>
    <property type="match status" value="1"/>
</dbReference>
<dbReference type="EMBL" id="CAJOBA010051768">
    <property type="protein sequence ID" value="CAF4248221.1"/>
    <property type="molecule type" value="Genomic_DNA"/>
</dbReference>
<accession>A0A814HTS6</accession>
<evidence type="ECO:0000313" key="6">
    <source>
        <dbReference type="Proteomes" id="UP000663829"/>
    </source>
</evidence>
<dbReference type="EMBL" id="CAJOBC010003485">
    <property type="protein sequence ID" value="CAF3786374.1"/>
    <property type="molecule type" value="Genomic_DNA"/>
</dbReference>
<dbReference type="EMBL" id="CAJNOQ010003485">
    <property type="protein sequence ID" value="CAF1014860.1"/>
    <property type="molecule type" value="Genomic_DNA"/>
</dbReference>
<dbReference type="EMBL" id="CAJNOK010029917">
    <property type="protein sequence ID" value="CAF1453831.1"/>
    <property type="molecule type" value="Genomic_DNA"/>
</dbReference>
<sequence length="204" mass="23537">MAYYQRYNDYSLNVDNPNITTNYHSSCPSWFSNDQGWRIIENERSSPPLSSTSPMTYQDIHDNPNNPAYRLHSDLTCNTAYFIPYSTDNVSTLSHLNRTLSTDYALSSSDSSASTITTMRTSTMSSKRKRKRILNGVQRQEATQREKRRMFKLNKAFEDLRKVLPVSEFARSKFSRAETLKSAIDYINLMTDMLQTNSIEGDHL</sequence>
<dbReference type="GO" id="GO:0032502">
    <property type="term" value="P:developmental process"/>
    <property type="evidence" value="ECO:0007669"/>
    <property type="project" value="TreeGrafter"/>
</dbReference>
<gene>
    <name evidence="2" type="ORF">GPM918_LOCUS14463</name>
    <name evidence="3" type="ORF">OVA965_LOCUS34950</name>
    <name evidence="4" type="ORF">SRO942_LOCUS14463</name>
    <name evidence="5" type="ORF">TMI583_LOCUS35901</name>
</gene>
<dbReference type="SUPFAM" id="SSF47459">
    <property type="entry name" value="HLH, helix-loop-helix DNA-binding domain"/>
    <property type="match status" value="1"/>
</dbReference>
<evidence type="ECO:0000313" key="5">
    <source>
        <dbReference type="EMBL" id="CAF4248221.1"/>
    </source>
</evidence>
<dbReference type="PROSITE" id="PS50888">
    <property type="entry name" value="BHLH"/>
    <property type="match status" value="1"/>
</dbReference>
<dbReference type="Gene3D" id="4.10.280.10">
    <property type="entry name" value="Helix-loop-helix DNA-binding domain"/>
    <property type="match status" value="1"/>
</dbReference>
<proteinExistence type="predicted"/>
<evidence type="ECO:0000313" key="3">
    <source>
        <dbReference type="EMBL" id="CAF1453831.1"/>
    </source>
</evidence>
<dbReference type="Proteomes" id="UP000681722">
    <property type="component" value="Unassembled WGS sequence"/>
</dbReference>
<dbReference type="GO" id="GO:0000981">
    <property type="term" value="F:DNA-binding transcription factor activity, RNA polymerase II-specific"/>
    <property type="evidence" value="ECO:0007669"/>
    <property type="project" value="TreeGrafter"/>
</dbReference>
<comment type="caution">
    <text evidence="2">The sequence shown here is derived from an EMBL/GenBank/DDBJ whole genome shotgun (WGS) entry which is preliminary data.</text>
</comment>
<dbReference type="InterPro" id="IPR050283">
    <property type="entry name" value="E-box_TF_Regulators"/>
</dbReference>
<dbReference type="GO" id="GO:0046983">
    <property type="term" value="F:protein dimerization activity"/>
    <property type="evidence" value="ECO:0007669"/>
    <property type="project" value="InterPro"/>
</dbReference>
<reference evidence="2" key="1">
    <citation type="submission" date="2021-02" db="EMBL/GenBank/DDBJ databases">
        <authorList>
            <person name="Nowell W R."/>
        </authorList>
    </citation>
    <scope>NUCLEOTIDE SEQUENCE</scope>
</reference>
<dbReference type="Proteomes" id="UP000663829">
    <property type="component" value="Unassembled WGS sequence"/>
</dbReference>
<evidence type="ECO:0000259" key="1">
    <source>
        <dbReference type="PROSITE" id="PS50888"/>
    </source>
</evidence>
<dbReference type="SMART" id="SM00353">
    <property type="entry name" value="HLH"/>
    <property type="match status" value="1"/>
</dbReference>
<protein>
    <recommendedName>
        <fullName evidence="1">BHLH domain-containing protein</fullName>
    </recommendedName>
</protein>
<keyword evidence="6" id="KW-1185">Reference proteome</keyword>
<dbReference type="PANTHER" id="PTHR23349">
    <property type="entry name" value="BASIC HELIX-LOOP-HELIX TRANSCRIPTION FACTOR, TWIST"/>
    <property type="match status" value="1"/>
</dbReference>
<organism evidence="2 6">
    <name type="scientific">Didymodactylos carnosus</name>
    <dbReference type="NCBI Taxonomy" id="1234261"/>
    <lineage>
        <taxon>Eukaryota</taxon>
        <taxon>Metazoa</taxon>
        <taxon>Spiralia</taxon>
        <taxon>Gnathifera</taxon>
        <taxon>Rotifera</taxon>
        <taxon>Eurotatoria</taxon>
        <taxon>Bdelloidea</taxon>
        <taxon>Philodinida</taxon>
        <taxon>Philodinidae</taxon>
        <taxon>Didymodactylos</taxon>
    </lineage>
</organism>
<dbReference type="OrthoDB" id="10048995at2759"/>